<dbReference type="KEGG" id="alim:106537224"/>
<dbReference type="InParanoid" id="A0A2I4DCT6"/>
<proteinExistence type="predicted"/>
<evidence type="ECO:0000313" key="3">
    <source>
        <dbReference type="RefSeq" id="XP_013890060.1"/>
    </source>
</evidence>
<evidence type="ECO:0000256" key="1">
    <source>
        <dbReference type="SAM" id="MobiDB-lite"/>
    </source>
</evidence>
<reference evidence="3" key="1">
    <citation type="submission" date="2025-08" db="UniProtKB">
        <authorList>
            <consortium name="RefSeq"/>
        </authorList>
    </citation>
    <scope>IDENTIFICATION</scope>
</reference>
<feature type="compositionally biased region" description="Low complexity" evidence="1">
    <location>
        <begin position="360"/>
        <end position="370"/>
    </location>
</feature>
<accession>A0A2I4DCT6</accession>
<feature type="region of interest" description="Disordered" evidence="1">
    <location>
        <begin position="1"/>
        <end position="31"/>
    </location>
</feature>
<sequence length="407" mass="46812">MSRKLRGGGERSEEQQLLQAEEEETRRKEETVPQFMQGLVCDLQKAELQDAQVQQSHLQHLESQTTQLDKHITMVQKQWDRTHQDLNSTFSSVMDKVLCGIQQQRAWLQEKQLCAKRDAEERTAEDQKYNRTLDQLQSQQEDQVQQSYLQHLESLMTQQDKLRKMLQEEWDSTLQDINSTFSSEMDKLLCGIQQQRAWLQEKQLCAKRNAEERTAEDQKECNRTLDQLQSQQEDQLLMKTGYKKLKDMTPQSLEDLQTSQHETKTLNKDMSQNKRISKNLRRVSGLKDRLVQPKRDVDSEQVDDVQVLRAADVSHKLQSKQEVPTMEHGQTFCGSEELQRRQLLRNQNQDLIQQDHQLQQNKDGPLMVSPVPSPVLSPVPPDTTSAAGTALCGGSTEPPAGPTGSDP</sequence>
<dbReference type="AlphaFoldDB" id="A0A2I4DCT6"/>
<name>A0A2I4DCT6_AUSLI</name>
<protein>
    <submittedName>
        <fullName evidence="3">Trichohyalin</fullName>
    </submittedName>
</protein>
<keyword evidence="2" id="KW-1185">Reference proteome</keyword>
<gene>
    <name evidence="3" type="primary">LOC106537224</name>
</gene>
<feature type="region of interest" description="Disordered" evidence="1">
    <location>
        <begin position="360"/>
        <end position="407"/>
    </location>
</feature>
<dbReference type="RefSeq" id="XP_013890060.1">
    <property type="nucleotide sequence ID" value="XM_014034606.1"/>
</dbReference>
<organism evidence="2 3">
    <name type="scientific">Austrofundulus limnaeus</name>
    <name type="common">Annual killifish</name>
    <dbReference type="NCBI Taxonomy" id="52670"/>
    <lineage>
        <taxon>Eukaryota</taxon>
        <taxon>Metazoa</taxon>
        <taxon>Chordata</taxon>
        <taxon>Craniata</taxon>
        <taxon>Vertebrata</taxon>
        <taxon>Euteleostomi</taxon>
        <taxon>Actinopterygii</taxon>
        <taxon>Neopterygii</taxon>
        <taxon>Teleostei</taxon>
        <taxon>Neoteleostei</taxon>
        <taxon>Acanthomorphata</taxon>
        <taxon>Ovalentaria</taxon>
        <taxon>Atherinomorphae</taxon>
        <taxon>Cyprinodontiformes</taxon>
        <taxon>Rivulidae</taxon>
        <taxon>Austrofundulus</taxon>
    </lineage>
</organism>
<evidence type="ECO:0000313" key="2">
    <source>
        <dbReference type="Proteomes" id="UP000192220"/>
    </source>
</evidence>
<dbReference type="Proteomes" id="UP000192220">
    <property type="component" value="Unplaced"/>
</dbReference>
<dbReference type="GeneID" id="106537224"/>
<feature type="compositionally biased region" description="Pro residues" evidence="1">
    <location>
        <begin position="371"/>
        <end position="381"/>
    </location>
</feature>